<gene>
    <name evidence="1" type="ORF">TVAG_399680</name>
</gene>
<dbReference type="KEGG" id="tva:4769921"/>
<keyword evidence="2" id="KW-1185">Reference proteome</keyword>
<dbReference type="Proteomes" id="UP000001542">
    <property type="component" value="Unassembled WGS sequence"/>
</dbReference>
<protein>
    <submittedName>
        <fullName evidence="1">Uncharacterized protein</fullName>
    </submittedName>
</protein>
<name>A2E605_TRIV3</name>
<accession>A2E605</accession>
<dbReference type="EMBL" id="DS113310">
    <property type="protein sequence ID" value="EAY11962.1"/>
    <property type="molecule type" value="Genomic_DNA"/>
</dbReference>
<dbReference type="AlphaFoldDB" id="A2E605"/>
<proteinExistence type="predicted"/>
<reference evidence="1" key="1">
    <citation type="submission" date="2006-10" db="EMBL/GenBank/DDBJ databases">
        <authorList>
            <person name="Amadeo P."/>
            <person name="Zhao Q."/>
            <person name="Wortman J."/>
            <person name="Fraser-Liggett C."/>
            <person name="Carlton J."/>
        </authorList>
    </citation>
    <scope>NUCLEOTIDE SEQUENCE</scope>
    <source>
        <strain evidence="1">G3</strain>
    </source>
</reference>
<dbReference type="PANTHER" id="PTHR31855">
    <property type="entry name" value="GUANINE NUCLEOTIDE EXCHANGE C9ORF72"/>
    <property type="match status" value="1"/>
</dbReference>
<dbReference type="GO" id="GO:0005085">
    <property type="term" value="F:guanyl-nucleotide exchange factor activity"/>
    <property type="evidence" value="ECO:0007669"/>
    <property type="project" value="InterPro"/>
</dbReference>
<dbReference type="PANTHER" id="PTHR31855:SF2">
    <property type="entry name" value="GUANINE NUCLEOTIDE EXCHANGE FACTOR C9ORF72"/>
    <property type="match status" value="1"/>
</dbReference>
<dbReference type="Pfam" id="PF15019">
    <property type="entry name" value="C9orf72-like"/>
    <property type="match status" value="1"/>
</dbReference>
<dbReference type="VEuPathDB" id="TrichDB:TVAGG3_0337380"/>
<dbReference type="SMR" id="A2E605"/>
<dbReference type="PROSITE" id="PS51835">
    <property type="entry name" value="DENN_C9ORF72"/>
    <property type="match status" value="1"/>
</dbReference>
<sequence>MECIKFAALGSFSKEGEINIIRKWNNVCEGNDDEIKEIVSIILSNANDQPQGHFTRFPLSNLEFQSKKMHVFASSFSQSQSDNSIFYTFAIFVNSLAIEAKPFIQDNITEAVGTIALHLHSKLKNQKHLEKSDDFIMQIFKSNDMLMNSQICNPLPEIVEIKPDEYEFFSTVLTSHLSTQMTTIIECSNEKQAAPLLTFLSHFMLPYQLELSSTEIRDSIVQGLFLQCVKPQKDIPLADLALYQRPWTFVSLKSHTVKQSPDWDSQRQTRVQLRQIHLVSLPSGASEASKKQSAIMAKYRPKIVAETSKWASESVKEIFAADSSIRSSLCAIRLSEIVHQSLAIIKMSEALMNEKQQMFLGPDHVRLMNKTLDMDDDDLKMAVGVATAFDPKISSSVYTGCHAVITKMLIAV</sequence>
<dbReference type="RefSeq" id="XP_001324185.1">
    <property type="nucleotide sequence ID" value="XM_001324150.1"/>
</dbReference>
<reference evidence="1" key="2">
    <citation type="journal article" date="2007" name="Science">
        <title>Draft genome sequence of the sexually transmitted pathogen Trichomonas vaginalis.</title>
        <authorList>
            <person name="Carlton J.M."/>
            <person name="Hirt R.P."/>
            <person name="Silva J.C."/>
            <person name="Delcher A.L."/>
            <person name="Schatz M."/>
            <person name="Zhao Q."/>
            <person name="Wortman J.R."/>
            <person name="Bidwell S.L."/>
            <person name="Alsmark U.C.M."/>
            <person name="Besteiro S."/>
            <person name="Sicheritz-Ponten T."/>
            <person name="Noel C.J."/>
            <person name="Dacks J.B."/>
            <person name="Foster P.G."/>
            <person name="Simillion C."/>
            <person name="Van de Peer Y."/>
            <person name="Miranda-Saavedra D."/>
            <person name="Barton G.J."/>
            <person name="Westrop G.D."/>
            <person name="Mueller S."/>
            <person name="Dessi D."/>
            <person name="Fiori P.L."/>
            <person name="Ren Q."/>
            <person name="Paulsen I."/>
            <person name="Zhang H."/>
            <person name="Bastida-Corcuera F.D."/>
            <person name="Simoes-Barbosa A."/>
            <person name="Brown M.T."/>
            <person name="Hayes R.D."/>
            <person name="Mukherjee M."/>
            <person name="Okumura C.Y."/>
            <person name="Schneider R."/>
            <person name="Smith A.J."/>
            <person name="Vanacova S."/>
            <person name="Villalvazo M."/>
            <person name="Haas B.J."/>
            <person name="Pertea M."/>
            <person name="Feldblyum T.V."/>
            <person name="Utterback T.R."/>
            <person name="Shu C.L."/>
            <person name="Osoegawa K."/>
            <person name="de Jong P.J."/>
            <person name="Hrdy I."/>
            <person name="Horvathova L."/>
            <person name="Zubacova Z."/>
            <person name="Dolezal P."/>
            <person name="Malik S.B."/>
            <person name="Logsdon J.M. Jr."/>
            <person name="Henze K."/>
            <person name="Gupta A."/>
            <person name="Wang C.C."/>
            <person name="Dunne R.L."/>
            <person name="Upcroft J.A."/>
            <person name="Upcroft P."/>
            <person name="White O."/>
            <person name="Salzberg S.L."/>
            <person name="Tang P."/>
            <person name="Chiu C.-H."/>
            <person name="Lee Y.-S."/>
            <person name="Embley T.M."/>
            <person name="Coombs G.H."/>
            <person name="Mottram J.C."/>
            <person name="Tachezy J."/>
            <person name="Fraser-Liggett C.M."/>
            <person name="Johnson P.J."/>
        </authorList>
    </citation>
    <scope>NUCLEOTIDE SEQUENCE [LARGE SCALE GENOMIC DNA]</scope>
    <source>
        <strain evidence="1">G3</strain>
    </source>
</reference>
<evidence type="ECO:0000313" key="2">
    <source>
        <dbReference type="Proteomes" id="UP000001542"/>
    </source>
</evidence>
<dbReference type="VEuPathDB" id="TrichDB:TVAG_399680"/>
<dbReference type="InterPro" id="IPR027819">
    <property type="entry name" value="C9orf72"/>
</dbReference>
<dbReference type="OrthoDB" id="10602704at2759"/>
<organism evidence="1 2">
    <name type="scientific">Trichomonas vaginalis (strain ATCC PRA-98 / G3)</name>
    <dbReference type="NCBI Taxonomy" id="412133"/>
    <lineage>
        <taxon>Eukaryota</taxon>
        <taxon>Metamonada</taxon>
        <taxon>Parabasalia</taxon>
        <taxon>Trichomonadida</taxon>
        <taxon>Trichomonadidae</taxon>
        <taxon>Trichomonas</taxon>
    </lineage>
</organism>
<dbReference type="InParanoid" id="A2E605"/>
<evidence type="ECO:0000313" key="1">
    <source>
        <dbReference type="EMBL" id="EAY11962.1"/>
    </source>
</evidence>